<dbReference type="EMBL" id="CAKMMF010000042">
    <property type="protein sequence ID" value="CAH1223491.1"/>
    <property type="molecule type" value="Genomic_DNA"/>
</dbReference>
<dbReference type="SUPFAM" id="SSF116726">
    <property type="entry name" value="TrkA C-terminal domain-like"/>
    <property type="match status" value="1"/>
</dbReference>
<dbReference type="SUPFAM" id="SSF51735">
    <property type="entry name" value="NAD(P)-binding Rossmann-fold domains"/>
    <property type="match status" value="1"/>
</dbReference>
<dbReference type="PROSITE" id="PS51201">
    <property type="entry name" value="RCK_N"/>
    <property type="match status" value="1"/>
</dbReference>
<dbReference type="InterPro" id="IPR050721">
    <property type="entry name" value="Trk_Ktr_HKT_K-transport"/>
</dbReference>
<accession>A0ABM9CTT5</accession>
<dbReference type="PANTHER" id="PTHR43833">
    <property type="entry name" value="POTASSIUM CHANNEL PROTEIN 2-RELATED-RELATED"/>
    <property type="match status" value="1"/>
</dbReference>
<feature type="domain" description="RCK N-terminal" evidence="1">
    <location>
        <begin position="10"/>
        <end position="126"/>
    </location>
</feature>
<reference evidence="3" key="1">
    <citation type="submission" date="2022-01" db="EMBL/GenBank/DDBJ databases">
        <authorList>
            <person name="Criscuolo A."/>
        </authorList>
    </citation>
    <scope>NUCLEOTIDE SEQUENCE</scope>
    <source>
        <strain evidence="3">CIP111893</strain>
    </source>
</reference>
<dbReference type="Gene3D" id="3.40.50.720">
    <property type="entry name" value="NAD(P)-binding Rossmann-like Domain"/>
    <property type="match status" value="1"/>
</dbReference>
<sequence length="228" mass="24956">MDKGCRILAKKQFAVIGMGRFGSSVADALSKLGFEVLAIDVSEQRIQEVSGTVTHAVSADTTDEETLRALGIRNFDVVVVAIGADIQASILTTLILKELGVPRLIVKAQNELHGKVLSKIGADKVVFPERDMGLRVAHHLISPNILDYIELSDDYSIIEMKAPRQFIGKNLKQLDVRAKFKCNVMAIKTGVKMNISPYAEDIIHEDDVLVIVGKNNDLTNLEIAYAEG</sequence>
<evidence type="ECO:0000259" key="2">
    <source>
        <dbReference type="PROSITE" id="PS51202"/>
    </source>
</evidence>
<evidence type="ECO:0000313" key="3">
    <source>
        <dbReference type="EMBL" id="CAH1223491.1"/>
    </source>
</evidence>
<dbReference type="PROSITE" id="PS51202">
    <property type="entry name" value="RCK_C"/>
    <property type="match status" value="1"/>
</dbReference>
<feature type="domain" description="RCK C-terminal" evidence="2">
    <location>
        <begin position="143"/>
        <end position="227"/>
    </location>
</feature>
<evidence type="ECO:0000313" key="4">
    <source>
        <dbReference type="Proteomes" id="UP000838686"/>
    </source>
</evidence>
<dbReference type="InterPro" id="IPR036291">
    <property type="entry name" value="NAD(P)-bd_dom_sf"/>
</dbReference>
<keyword evidence="4" id="KW-1185">Reference proteome</keyword>
<dbReference type="Pfam" id="PF02254">
    <property type="entry name" value="TrkA_N"/>
    <property type="match status" value="1"/>
</dbReference>
<organism evidence="3 4">
    <name type="scientific">Paenibacillus plantiphilus</name>
    <dbReference type="NCBI Taxonomy" id="2905650"/>
    <lineage>
        <taxon>Bacteria</taxon>
        <taxon>Bacillati</taxon>
        <taxon>Bacillota</taxon>
        <taxon>Bacilli</taxon>
        <taxon>Bacillales</taxon>
        <taxon>Paenibacillaceae</taxon>
        <taxon>Paenibacillus</taxon>
    </lineage>
</organism>
<comment type="caution">
    <text evidence="3">The sequence shown here is derived from an EMBL/GenBank/DDBJ whole genome shotgun (WGS) entry which is preliminary data.</text>
</comment>
<dbReference type="Gene3D" id="3.30.70.1450">
    <property type="entry name" value="Regulator of K+ conductance, C-terminal domain"/>
    <property type="match status" value="1"/>
</dbReference>
<protein>
    <submittedName>
        <fullName evidence="3">Ktr system potassium uptake protein A</fullName>
    </submittedName>
</protein>
<evidence type="ECO:0000259" key="1">
    <source>
        <dbReference type="PROSITE" id="PS51201"/>
    </source>
</evidence>
<dbReference type="InterPro" id="IPR006037">
    <property type="entry name" value="RCK_C"/>
</dbReference>
<proteinExistence type="predicted"/>
<dbReference type="Pfam" id="PF02080">
    <property type="entry name" value="TrkA_C"/>
    <property type="match status" value="1"/>
</dbReference>
<dbReference type="InterPro" id="IPR036721">
    <property type="entry name" value="RCK_C_sf"/>
</dbReference>
<gene>
    <name evidence="3" type="primary">ktrA_2</name>
    <name evidence="3" type="ORF">PAECIP111893_04986</name>
</gene>
<dbReference type="Proteomes" id="UP000838686">
    <property type="component" value="Unassembled WGS sequence"/>
</dbReference>
<name>A0ABM9CTT5_9BACL</name>
<dbReference type="PANTHER" id="PTHR43833:SF7">
    <property type="entry name" value="KTR SYSTEM POTASSIUM UPTAKE PROTEIN C"/>
    <property type="match status" value="1"/>
</dbReference>
<dbReference type="InterPro" id="IPR003148">
    <property type="entry name" value="RCK_N"/>
</dbReference>